<accession>A0ABY7NSH3</accession>
<dbReference type="InterPro" id="IPR018721">
    <property type="entry name" value="DUF2252"/>
</dbReference>
<evidence type="ECO:0000313" key="1">
    <source>
        <dbReference type="EMBL" id="WBO24519.1"/>
    </source>
</evidence>
<keyword evidence="2" id="KW-1185">Reference proteome</keyword>
<organism evidence="1 2">
    <name type="scientific">Sphingomonas abietis</name>
    <dbReference type="NCBI Taxonomy" id="3012344"/>
    <lineage>
        <taxon>Bacteria</taxon>
        <taxon>Pseudomonadati</taxon>
        <taxon>Pseudomonadota</taxon>
        <taxon>Alphaproteobacteria</taxon>
        <taxon>Sphingomonadales</taxon>
        <taxon>Sphingomonadaceae</taxon>
        <taxon>Sphingomonas</taxon>
    </lineage>
</organism>
<dbReference type="InterPro" id="IPR011009">
    <property type="entry name" value="Kinase-like_dom_sf"/>
</dbReference>
<dbReference type="PANTHER" id="PTHR39441">
    <property type="entry name" value="DUF2252 DOMAIN-CONTAINING PROTEIN"/>
    <property type="match status" value="1"/>
</dbReference>
<reference evidence="1 2" key="1">
    <citation type="submission" date="2022-12" db="EMBL/GenBank/DDBJ databases">
        <title>Sphingomonas abieness sp. nov., an endophytic bacterium isolated from Abies koreana.</title>
        <authorList>
            <person name="Jiang L."/>
            <person name="Lee J."/>
        </authorList>
    </citation>
    <scope>NUCLEOTIDE SEQUENCE [LARGE SCALE GENOMIC DNA]</scope>
    <source>
        <strain evidence="2">PAMB 00755</strain>
    </source>
</reference>
<evidence type="ECO:0000313" key="2">
    <source>
        <dbReference type="Proteomes" id="UP001210865"/>
    </source>
</evidence>
<protein>
    <submittedName>
        <fullName evidence="1">DUF2252 family protein</fullName>
    </submittedName>
</protein>
<gene>
    <name evidence="1" type="ORF">PBT88_01890</name>
</gene>
<proteinExistence type="predicted"/>
<dbReference type="Proteomes" id="UP001210865">
    <property type="component" value="Chromosome"/>
</dbReference>
<dbReference type="SUPFAM" id="SSF56112">
    <property type="entry name" value="Protein kinase-like (PK-like)"/>
    <property type="match status" value="1"/>
</dbReference>
<dbReference type="PANTHER" id="PTHR39441:SF1">
    <property type="entry name" value="DUF2252 DOMAIN-CONTAINING PROTEIN"/>
    <property type="match status" value="1"/>
</dbReference>
<name>A0ABY7NSH3_9SPHN</name>
<sequence length="378" mass="41500">MASSVHAYVRGNTGNFYRWLAEMPAARLVPPGPAIWICGDCHLGNLGPLADSERNIDFQIRDLDQTVIGNPALDLIRLGLSLETAARSSDLPGVTTARMLEAMIRGYGQAMHPHDDGEASPEPDVVRTVRKRASARGWRHLAMERIGDEEPSLPLGKRFWALSTEERHAITALFEDEEIRERALDLAKAGRKARLRVVDAAYWKKGCSSLGHLRFAVLLGIRRKGDRQEYLALVDIKEALPSVAPVAKSATMPSDPGERVVAGAMALSPNLGDRMIATHLLGRPVVLRELAPQDLKLEVGQFSRGEAVEAGAYLAYVVGRAHARQLDAAGRQALAECFGRDRAGKTEAPSWLWRTVVDLAGAHEIGYLEHCRRYARLS</sequence>
<dbReference type="Pfam" id="PF10009">
    <property type="entry name" value="DUF2252"/>
    <property type="match status" value="1"/>
</dbReference>
<dbReference type="EMBL" id="CP115174">
    <property type="protein sequence ID" value="WBO24519.1"/>
    <property type="molecule type" value="Genomic_DNA"/>
</dbReference>